<protein>
    <submittedName>
        <fullName evidence="1">Uncharacterized protein</fullName>
    </submittedName>
</protein>
<reference evidence="1" key="1">
    <citation type="journal article" date="2015" name="Nature">
        <title>Complex archaea that bridge the gap between prokaryotes and eukaryotes.</title>
        <authorList>
            <person name="Spang A."/>
            <person name="Saw J.H."/>
            <person name="Jorgensen S.L."/>
            <person name="Zaremba-Niedzwiedzka K."/>
            <person name="Martijn J."/>
            <person name="Lind A.E."/>
            <person name="van Eijk R."/>
            <person name="Schleper C."/>
            <person name="Guy L."/>
            <person name="Ettema T.J."/>
        </authorList>
    </citation>
    <scope>NUCLEOTIDE SEQUENCE</scope>
</reference>
<dbReference type="AlphaFoldDB" id="A0A0F9W829"/>
<sequence length="67" mass="7815">MSRRKDQQRANQFIYRDGIRVPRQQYDQHQEAGRLKALGMVRGQDKIITPKEYVKEKLEGGKDGANL</sequence>
<name>A0A0F9W829_9ZZZZ</name>
<gene>
    <name evidence="1" type="ORF">LCGC14_0393140</name>
</gene>
<evidence type="ECO:0000313" key="1">
    <source>
        <dbReference type="EMBL" id="KKN74228.1"/>
    </source>
</evidence>
<accession>A0A0F9W829</accession>
<dbReference type="EMBL" id="LAZR01000330">
    <property type="protein sequence ID" value="KKN74228.1"/>
    <property type="molecule type" value="Genomic_DNA"/>
</dbReference>
<comment type="caution">
    <text evidence="1">The sequence shown here is derived from an EMBL/GenBank/DDBJ whole genome shotgun (WGS) entry which is preliminary data.</text>
</comment>
<organism evidence="1">
    <name type="scientific">marine sediment metagenome</name>
    <dbReference type="NCBI Taxonomy" id="412755"/>
    <lineage>
        <taxon>unclassified sequences</taxon>
        <taxon>metagenomes</taxon>
        <taxon>ecological metagenomes</taxon>
    </lineage>
</organism>
<proteinExistence type="predicted"/>